<name>A0A8T0FZG1_ARGBR</name>
<dbReference type="EMBL" id="JABXBU010000002">
    <property type="protein sequence ID" value="KAF8794949.1"/>
    <property type="molecule type" value="Genomic_DNA"/>
</dbReference>
<reference evidence="1" key="1">
    <citation type="journal article" date="2020" name="bioRxiv">
        <title>Chromosome-level reference genome of the European wasp spider Argiope bruennichi: a resource for studies on range expansion and evolutionary adaptation.</title>
        <authorList>
            <person name="Sheffer M.M."/>
            <person name="Hoppe A."/>
            <person name="Krehenwinkel H."/>
            <person name="Uhl G."/>
            <person name="Kuss A.W."/>
            <person name="Jensen L."/>
            <person name="Jensen C."/>
            <person name="Gillespie R.G."/>
            <person name="Hoff K.J."/>
            <person name="Prost S."/>
        </authorList>
    </citation>
    <scope>NUCLEOTIDE SEQUENCE</scope>
</reference>
<gene>
    <name evidence="1" type="ORF">HNY73_002858</name>
</gene>
<organism evidence="1 2">
    <name type="scientific">Argiope bruennichi</name>
    <name type="common">Wasp spider</name>
    <name type="synonym">Aranea bruennichi</name>
    <dbReference type="NCBI Taxonomy" id="94029"/>
    <lineage>
        <taxon>Eukaryota</taxon>
        <taxon>Metazoa</taxon>
        <taxon>Ecdysozoa</taxon>
        <taxon>Arthropoda</taxon>
        <taxon>Chelicerata</taxon>
        <taxon>Arachnida</taxon>
        <taxon>Araneae</taxon>
        <taxon>Araneomorphae</taxon>
        <taxon>Entelegynae</taxon>
        <taxon>Araneoidea</taxon>
        <taxon>Araneidae</taxon>
        <taxon>Argiope</taxon>
    </lineage>
</organism>
<protein>
    <submittedName>
        <fullName evidence="1">Uncharacterized protein</fullName>
    </submittedName>
</protein>
<dbReference type="Proteomes" id="UP000807504">
    <property type="component" value="Unassembled WGS sequence"/>
</dbReference>
<dbReference type="AlphaFoldDB" id="A0A8T0FZG1"/>
<sequence>MKSLLFSSDVSIYTVEEAFGIHPAQSTEDSFSPTCGLFFPVLPLIEERVSLVLNQDADFVHFHDKRFNATVPRIVNY</sequence>
<comment type="caution">
    <text evidence="1">The sequence shown here is derived from an EMBL/GenBank/DDBJ whole genome shotgun (WGS) entry which is preliminary data.</text>
</comment>
<accession>A0A8T0FZG1</accession>
<evidence type="ECO:0000313" key="2">
    <source>
        <dbReference type="Proteomes" id="UP000807504"/>
    </source>
</evidence>
<evidence type="ECO:0000313" key="1">
    <source>
        <dbReference type="EMBL" id="KAF8794949.1"/>
    </source>
</evidence>
<proteinExistence type="predicted"/>
<keyword evidence="2" id="KW-1185">Reference proteome</keyword>
<reference evidence="1" key="2">
    <citation type="submission" date="2020-06" db="EMBL/GenBank/DDBJ databases">
        <authorList>
            <person name="Sheffer M."/>
        </authorList>
    </citation>
    <scope>NUCLEOTIDE SEQUENCE</scope>
</reference>